<dbReference type="Gene3D" id="3.30.565.40">
    <property type="entry name" value="Fervidobacterium nodosum Rt17-B1 like"/>
    <property type="match status" value="1"/>
</dbReference>
<evidence type="ECO:0000259" key="1">
    <source>
        <dbReference type="Pfam" id="PF11738"/>
    </source>
</evidence>
<name>A0A1W1C6R1_9ZZZZ</name>
<dbReference type="Pfam" id="PF11738">
    <property type="entry name" value="DUF3298"/>
    <property type="match status" value="1"/>
</dbReference>
<gene>
    <name evidence="3" type="ORF">MNB_SV-9-1455</name>
</gene>
<evidence type="ECO:0000259" key="2">
    <source>
        <dbReference type="Pfam" id="PF13739"/>
    </source>
</evidence>
<dbReference type="InterPro" id="IPR037126">
    <property type="entry name" value="PdaC/RsiV-like_sf"/>
</dbReference>
<dbReference type="EMBL" id="FPHG01000048">
    <property type="protein sequence ID" value="SFV61435.1"/>
    <property type="molecule type" value="Genomic_DNA"/>
</dbReference>
<dbReference type="Pfam" id="PF13739">
    <property type="entry name" value="PdaC"/>
    <property type="match status" value="1"/>
</dbReference>
<evidence type="ECO:0008006" key="4">
    <source>
        <dbReference type="Google" id="ProtNLM"/>
    </source>
</evidence>
<feature type="domain" description="Deacetylase PdaC" evidence="2">
    <location>
        <begin position="41"/>
        <end position="134"/>
    </location>
</feature>
<proteinExistence type="predicted"/>
<dbReference type="AlphaFoldDB" id="A0A1W1C6R1"/>
<organism evidence="3">
    <name type="scientific">hydrothermal vent metagenome</name>
    <dbReference type="NCBI Taxonomy" id="652676"/>
    <lineage>
        <taxon>unclassified sequences</taxon>
        <taxon>metagenomes</taxon>
        <taxon>ecological metagenomes</taxon>
    </lineage>
</organism>
<dbReference type="InterPro" id="IPR021729">
    <property type="entry name" value="DUF3298"/>
</dbReference>
<dbReference type="Gene3D" id="3.90.640.20">
    <property type="entry name" value="Heat-shock cognate protein, ATPase"/>
    <property type="match status" value="1"/>
</dbReference>
<evidence type="ECO:0000313" key="3">
    <source>
        <dbReference type="EMBL" id="SFV61435.1"/>
    </source>
</evidence>
<sequence>MKYIMIIALFASILLSEESNEPIYKLKSITIKQSDCISDNKNKLCLNKELTYPKTDIFKDTLLNPLNIYIQEAKDNFEKETLKSYDITIDDLDILLESPDYETSTELKLFDYNTPILSLENHLYTYLGGAHGNYGIKYINYNVESKKELSLNDLVDFNNSKFLNIAEIEYRKSENILPSESLINYGWFENKFQLANNFAITQDGILFSYDPYEIKAYSAGMTTFLLRYDKIINYLRPNTPLIDIAQNYHPDISKEFSSELNNGKVKITINDNLSYLLIKVNVEIYDKNSERWLSLSFPELSADSITKVSSKGVNSFKIYPNSSKIYNKKSKRIMRAKYPLVEATSKDNQYSLSIKIKKASHLPYICMNYRVTTKKLNLLKDIYYFDFKDQQGFNVKRVCY</sequence>
<protein>
    <recommendedName>
        <fullName evidence="4">DUF3298 domain-containing protein</fullName>
    </recommendedName>
</protein>
<feature type="domain" description="DUF3298" evidence="1">
    <location>
        <begin position="167"/>
        <end position="229"/>
    </location>
</feature>
<reference evidence="3" key="1">
    <citation type="submission" date="2016-10" db="EMBL/GenBank/DDBJ databases">
        <authorList>
            <person name="de Groot N.N."/>
        </authorList>
    </citation>
    <scope>NUCLEOTIDE SEQUENCE</scope>
</reference>
<accession>A0A1W1C6R1</accession>
<dbReference type="InterPro" id="IPR025303">
    <property type="entry name" value="PdaC"/>
</dbReference>